<protein>
    <submittedName>
        <fullName evidence="7">ABC transporter ATP-binding protein</fullName>
    </submittedName>
</protein>
<dbReference type="InterPro" id="IPR013525">
    <property type="entry name" value="ABC2_TM"/>
</dbReference>
<dbReference type="Proteomes" id="UP000070587">
    <property type="component" value="Chromosome"/>
</dbReference>
<dbReference type="KEGG" id="pyc:TQ32_05000"/>
<feature type="transmembrane region" description="Helical" evidence="5">
    <location>
        <begin position="21"/>
        <end position="40"/>
    </location>
</feature>
<dbReference type="GO" id="GO:0140359">
    <property type="term" value="F:ABC-type transporter activity"/>
    <property type="evidence" value="ECO:0007669"/>
    <property type="project" value="InterPro"/>
</dbReference>
<keyword evidence="3 5" id="KW-1133">Transmembrane helix</keyword>
<dbReference type="Pfam" id="PF01061">
    <property type="entry name" value="ABC2_membrane"/>
    <property type="match status" value="1"/>
</dbReference>
<evidence type="ECO:0000256" key="5">
    <source>
        <dbReference type="SAM" id="Phobius"/>
    </source>
</evidence>
<organism evidence="7 8">
    <name type="scientific">Pyrococcus kukulkanii</name>
    <dbReference type="NCBI Taxonomy" id="1609559"/>
    <lineage>
        <taxon>Archaea</taxon>
        <taxon>Methanobacteriati</taxon>
        <taxon>Methanobacteriota</taxon>
        <taxon>Thermococci</taxon>
        <taxon>Thermococcales</taxon>
        <taxon>Thermococcaceae</taxon>
        <taxon>Pyrococcus</taxon>
    </lineage>
</organism>
<dbReference type="RefSeq" id="WP_068321808.1">
    <property type="nucleotide sequence ID" value="NZ_CP010835.1"/>
</dbReference>
<dbReference type="GO" id="GO:0005524">
    <property type="term" value="F:ATP binding"/>
    <property type="evidence" value="ECO:0007669"/>
    <property type="project" value="UniProtKB-KW"/>
</dbReference>
<feature type="transmembrane region" description="Helical" evidence="5">
    <location>
        <begin position="134"/>
        <end position="153"/>
    </location>
</feature>
<evidence type="ECO:0000256" key="3">
    <source>
        <dbReference type="ARBA" id="ARBA00022989"/>
    </source>
</evidence>
<dbReference type="PANTHER" id="PTHR43229:SF2">
    <property type="entry name" value="NODULATION PROTEIN J"/>
    <property type="match status" value="1"/>
</dbReference>
<dbReference type="AlphaFoldDB" id="A0A127BAT4"/>
<reference evidence="7 8" key="2">
    <citation type="journal article" date="2016" name="Int. J. Syst. Evol. Microbiol.">
        <title>Pyrococcus kukulkanii sp. nov., a hyperthermophilic, piezophilic archaeon isolated from a deep-sea hydrothermal vent.</title>
        <authorList>
            <person name="Callac N."/>
            <person name="Oger P."/>
            <person name="Lesongeur F."/>
            <person name="Rattray J.E."/>
            <person name="Vannier P."/>
            <person name="Michoud G."/>
            <person name="Beauverger M."/>
            <person name="Gayet N."/>
            <person name="Rouxel O."/>
            <person name="Jebbar M."/>
            <person name="Godfroy A."/>
        </authorList>
    </citation>
    <scope>NUCLEOTIDE SEQUENCE [LARGE SCALE GENOMIC DNA]</scope>
    <source>
        <strain evidence="7 8">NCB100</strain>
    </source>
</reference>
<feature type="transmembrane region" description="Helical" evidence="5">
    <location>
        <begin position="213"/>
        <end position="235"/>
    </location>
</feature>
<evidence type="ECO:0000256" key="1">
    <source>
        <dbReference type="ARBA" id="ARBA00004141"/>
    </source>
</evidence>
<keyword evidence="7" id="KW-0547">Nucleotide-binding</keyword>
<dbReference type="GeneID" id="28491169"/>
<dbReference type="GO" id="GO:0016020">
    <property type="term" value="C:membrane"/>
    <property type="evidence" value="ECO:0007669"/>
    <property type="project" value="UniProtKB-SubCell"/>
</dbReference>
<feature type="transmembrane region" description="Helical" evidence="5">
    <location>
        <begin position="83"/>
        <end position="103"/>
    </location>
</feature>
<sequence length="251" mass="28459">MSLREVLTIAKKEFRVQRRYRVVWLNFALTPFFILAPWVFTAKFLSSSFGESVLVGSIMWYWLNQYFFGLQEAFEDEREEGTLVSVALSPVSLLSFLVGKGLWMIVECSYITVVTITIFKLAGVSAGFKLIPLYIASGFYMFAFSLLWAGLVLRFRRIGGVNLLTQEALAVTSGVTADIRAYPRIVRGVAYLIPLTYTIIVGRKILHGDLSGLSYYLLGLNLVTLAYLLVGIWMIKRGEEFLRISGEWEAW</sequence>
<evidence type="ECO:0000313" key="7">
    <source>
        <dbReference type="EMBL" id="AMM53909.1"/>
    </source>
</evidence>
<dbReference type="EMBL" id="CP010835">
    <property type="protein sequence ID" value="AMM53909.1"/>
    <property type="molecule type" value="Genomic_DNA"/>
</dbReference>
<feature type="transmembrane region" description="Helical" evidence="5">
    <location>
        <begin position="189"/>
        <end position="207"/>
    </location>
</feature>
<comment type="subcellular location">
    <subcellularLocation>
        <location evidence="1">Membrane</location>
        <topology evidence="1">Multi-pass membrane protein</topology>
    </subcellularLocation>
</comment>
<feature type="domain" description="ABC-2 type transporter transmembrane" evidence="6">
    <location>
        <begin position="6"/>
        <end position="205"/>
    </location>
</feature>
<reference evidence="8" key="1">
    <citation type="submission" date="2015-02" db="EMBL/GenBank/DDBJ databases">
        <title>Pyrococcus kukulkanii sp. nov., a novel hyperthermophilic archaeon isolated from a deep-sea hydrothermal vent at the Guaymas Basin.</title>
        <authorList>
            <person name="Oger P.M."/>
            <person name="Callac N."/>
            <person name="Jebbar M."/>
            <person name="Godfroy A."/>
        </authorList>
    </citation>
    <scope>NUCLEOTIDE SEQUENCE [LARGE SCALE GENOMIC DNA]</scope>
    <source>
        <strain evidence="8">NCB100</strain>
    </source>
</reference>
<evidence type="ECO:0000259" key="6">
    <source>
        <dbReference type="Pfam" id="PF01061"/>
    </source>
</evidence>
<dbReference type="InterPro" id="IPR051784">
    <property type="entry name" value="Nod_factor_ABC_transporter"/>
</dbReference>
<evidence type="ECO:0000256" key="2">
    <source>
        <dbReference type="ARBA" id="ARBA00022692"/>
    </source>
</evidence>
<evidence type="ECO:0000313" key="8">
    <source>
        <dbReference type="Proteomes" id="UP000070587"/>
    </source>
</evidence>
<dbReference type="PATRIC" id="fig|1609559.3.peg.1039"/>
<keyword evidence="7" id="KW-0067">ATP-binding</keyword>
<accession>A0A127BAT4</accession>
<gene>
    <name evidence="7" type="ORF">TQ32_05000</name>
</gene>
<dbReference type="OrthoDB" id="97293at2157"/>
<keyword evidence="2 5" id="KW-0812">Transmembrane</keyword>
<keyword evidence="4 5" id="KW-0472">Membrane</keyword>
<evidence type="ECO:0000256" key="4">
    <source>
        <dbReference type="ARBA" id="ARBA00023136"/>
    </source>
</evidence>
<dbReference type="PANTHER" id="PTHR43229">
    <property type="entry name" value="NODULATION PROTEIN J"/>
    <property type="match status" value="1"/>
</dbReference>
<dbReference type="STRING" id="1609559.TQ32_05000"/>
<name>A0A127BAT4_9EURY</name>
<proteinExistence type="predicted"/>